<dbReference type="EMBL" id="GL376567">
    <property type="status" value="NOT_ANNOTATED_CDS"/>
    <property type="molecule type" value="Genomic_DNA"/>
</dbReference>
<proteinExistence type="predicted"/>
<keyword evidence="2" id="KW-1185">Reference proteome</keyword>
<dbReference type="EnsemblProtists" id="PYU1_T004340">
    <property type="protein sequence ID" value="PYU1_T004340"/>
    <property type="gene ID" value="PYU1_G004330"/>
</dbReference>
<dbReference type="InParanoid" id="K3WH98"/>
<dbReference type="AlphaFoldDB" id="K3WH98"/>
<dbReference type="HOGENOM" id="CLU_1573773_0_0_1"/>
<reference evidence="2" key="1">
    <citation type="journal article" date="2010" name="Genome Biol.">
        <title>Genome sequence of the necrotrophic plant pathogen Pythium ultimum reveals original pathogenicity mechanisms and effector repertoire.</title>
        <authorList>
            <person name="Levesque C.A."/>
            <person name="Brouwer H."/>
            <person name="Cano L."/>
            <person name="Hamilton J.P."/>
            <person name="Holt C."/>
            <person name="Huitema E."/>
            <person name="Raffaele S."/>
            <person name="Robideau G.P."/>
            <person name="Thines M."/>
            <person name="Win J."/>
            <person name="Zerillo M.M."/>
            <person name="Beakes G.W."/>
            <person name="Boore J.L."/>
            <person name="Busam D."/>
            <person name="Dumas B."/>
            <person name="Ferriera S."/>
            <person name="Fuerstenberg S.I."/>
            <person name="Gachon C.M."/>
            <person name="Gaulin E."/>
            <person name="Govers F."/>
            <person name="Grenville-Briggs L."/>
            <person name="Horner N."/>
            <person name="Hostetler J."/>
            <person name="Jiang R.H."/>
            <person name="Johnson J."/>
            <person name="Krajaejun T."/>
            <person name="Lin H."/>
            <person name="Meijer H.J."/>
            <person name="Moore B."/>
            <person name="Morris P."/>
            <person name="Phuntmart V."/>
            <person name="Puiu D."/>
            <person name="Shetty J."/>
            <person name="Stajich J.E."/>
            <person name="Tripathy S."/>
            <person name="Wawra S."/>
            <person name="van West P."/>
            <person name="Whitty B.R."/>
            <person name="Coutinho P.M."/>
            <person name="Henrissat B."/>
            <person name="Martin F."/>
            <person name="Thomas P.D."/>
            <person name="Tyler B.M."/>
            <person name="De Vries R.P."/>
            <person name="Kamoun S."/>
            <person name="Yandell M."/>
            <person name="Tisserat N."/>
            <person name="Buell C.R."/>
        </authorList>
    </citation>
    <scope>NUCLEOTIDE SEQUENCE</scope>
    <source>
        <strain evidence="2">DAOM:BR144</strain>
    </source>
</reference>
<evidence type="ECO:0000313" key="1">
    <source>
        <dbReference type="EnsemblProtists" id="PYU1_T004340"/>
    </source>
</evidence>
<evidence type="ECO:0000313" key="2">
    <source>
        <dbReference type="Proteomes" id="UP000019132"/>
    </source>
</evidence>
<organism evidence="1 2">
    <name type="scientific">Globisporangium ultimum (strain ATCC 200006 / CBS 805.95 / DAOM BR144)</name>
    <name type="common">Pythium ultimum</name>
    <dbReference type="NCBI Taxonomy" id="431595"/>
    <lineage>
        <taxon>Eukaryota</taxon>
        <taxon>Sar</taxon>
        <taxon>Stramenopiles</taxon>
        <taxon>Oomycota</taxon>
        <taxon>Peronosporomycetes</taxon>
        <taxon>Pythiales</taxon>
        <taxon>Pythiaceae</taxon>
        <taxon>Globisporangium</taxon>
    </lineage>
</organism>
<protein>
    <submittedName>
        <fullName evidence="1">Uncharacterized protein</fullName>
    </submittedName>
</protein>
<dbReference type="VEuPathDB" id="FungiDB:PYU1_G004330"/>
<sequence length="170" mass="19589">MESDCDAQDAASSENRAEFVPSSWSRLWAPKPNWVSAHRDTKHGRTHALYDVSAIKDVDFVLQQRFSPKAREEFYIDLFHSMRFFDGQSKLKKSYSAEKQALFLSQAWNAFVVNFNEDTAKCISQLRDNWEKFLRHNAFGKLLAIHEDCMNLGVPPLRWAVASAQTMLLS</sequence>
<reference evidence="1" key="3">
    <citation type="submission" date="2015-02" db="UniProtKB">
        <authorList>
            <consortium name="EnsemblProtists"/>
        </authorList>
    </citation>
    <scope>IDENTIFICATION</scope>
    <source>
        <strain evidence="1">DAOM BR144</strain>
    </source>
</reference>
<dbReference type="Proteomes" id="UP000019132">
    <property type="component" value="Unassembled WGS sequence"/>
</dbReference>
<reference evidence="2" key="2">
    <citation type="submission" date="2010-04" db="EMBL/GenBank/DDBJ databases">
        <authorList>
            <person name="Buell R."/>
            <person name="Hamilton J."/>
            <person name="Hostetler J."/>
        </authorList>
    </citation>
    <scope>NUCLEOTIDE SEQUENCE [LARGE SCALE GENOMIC DNA]</scope>
    <source>
        <strain evidence="2">DAOM:BR144</strain>
    </source>
</reference>
<name>K3WH98_GLOUD</name>
<accession>K3WH98</accession>